<dbReference type="InterPro" id="IPR035427">
    <property type="entry name" value="Tim10-like_dom_sf"/>
</dbReference>
<dbReference type="VEuPathDB" id="FungiDB:H257_11717"/>
<evidence type="ECO:0000256" key="1">
    <source>
        <dbReference type="RuleBase" id="RU367043"/>
    </source>
</evidence>
<keyword evidence="1" id="KW-0653">Protein transport</keyword>
<gene>
    <name evidence="3" type="ORF">DYB31_005364</name>
</gene>
<keyword evidence="1" id="KW-0496">Mitochondrion</keyword>
<comment type="similarity">
    <text evidence="1">Belongs to the small Tim family.</text>
</comment>
<dbReference type="GO" id="GO:0015031">
    <property type="term" value="P:protein transport"/>
    <property type="evidence" value="ECO:0007669"/>
    <property type="project" value="UniProtKB-KW"/>
</dbReference>
<sequence length="142" mass="16338">VRAEVQQQGLQELTQAVQEKCFNKCVTRPQERLDSKQQQCLSMCIERYIDTMKVVSASMMQRGQRVCSSTTCIPYLLTLPNTSLSSTESFDPDICRASHHGHSFCTVLLLLCPAVATWLHSKRIQLTTNVFLSWLWLTMYYR</sequence>
<keyword evidence="1" id="KW-0811">Translocation</keyword>
<dbReference type="GO" id="GO:0005743">
    <property type="term" value="C:mitochondrial inner membrane"/>
    <property type="evidence" value="ECO:0007669"/>
    <property type="project" value="UniProtKB-SubCell"/>
</dbReference>
<comment type="domain">
    <text evidence="1">The twin CX3C motif contains 4 conserved Cys residues that form 2 disulfide bonds in the mitochondrial intermembrane space.</text>
</comment>
<protein>
    <recommendedName>
        <fullName evidence="1">Mitochondrial import inner membrane translocase subunit</fullName>
    </recommendedName>
</protein>
<evidence type="ECO:0000313" key="3">
    <source>
        <dbReference type="EMBL" id="RHY80758.1"/>
    </source>
</evidence>
<keyword evidence="1" id="KW-0813">Transport</keyword>
<comment type="function">
    <text evidence="1">Mitochondrial intermembrane chaperone that participates in the import and insertion of some multi-pass transmembrane proteins into the mitochondrial inner membrane. Also required for the transfer of beta-barrel precursors from the TOM complex to the sorting and assembly machinery (SAM complex) of the outer membrane. Acts as a chaperone-like protein that protects the hydrophobic precursors from aggregation and guide them through the mitochondrial intermembrane space.</text>
</comment>
<comment type="subunit">
    <text evidence="1">Heterohexamer.</text>
</comment>
<organism evidence="3 4">
    <name type="scientific">Aphanomyces astaci</name>
    <name type="common">Crayfish plague agent</name>
    <dbReference type="NCBI Taxonomy" id="112090"/>
    <lineage>
        <taxon>Eukaryota</taxon>
        <taxon>Sar</taxon>
        <taxon>Stramenopiles</taxon>
        <taxon>Oomycota</taxon>
        <taxon>Saprolegniomycetes</taxon>
        <taxon>Saprolegniales</taxon>
        <taxon>Verrucalvaceae</taxon>
        <taxon>Aphanomyces</taxon>
    </lineage>
</organism>
<keyword evidence="1" id="KW-0143">Chaperone</keyword>
<dbReference type="AlphaFoldDB" id="A0A397EK45"/>
<name>A0A397EK45_APHAT</name>
<reference evidence="3 4" key="1">
    <citation type="submission" date="2018-08" db="EMBL/GenBank/DDBJ databases">
        <title>Aphanomyces genome sequencing and annotation.</title>
        <authorList>
            <person name="Minardi D."/>
            <person name="Oidtmann B."/>
            <person name="Van Der Giezen M."/>
            <person name="Studholme D.J."/>
        </authorList>
    </citation>
    <scope>NUCLEOTIDE SEQUENCE [LARGE SCALE GENOMIC DNA]</scope>
    <source>
        <strain evidence="3 4">197901</strain>
    </source>
</reference>
<keyword evidence="1" id="KW-0999">Mitochondrion inner membrane</keyword>
<feature type="domain" description="Tim10-like" evidence="2">
    <location>
        <begin position="2"/>
        <end position="60"/>
    </location>
</feature>
<dbReference type="Gene3D" id="1.10.287.810">
    <property type="entry name" value="Mitochondrial import inner membrane translocase subunit tim13 like domains"/>
    <property type="match status" value="1"/>
</dbReference>
<keyword evidence="1" id="KW-0472">Membrane</keyword>
<proteinExistence type="inferred from homology"/>
<evidence type="ECO:0000313" key="4">
    <source>
        <dbReference type="Proteomes" id="UP000266196"/>
    </source>
</evidence>
<comment type="subcellular location">
    <subcellularLocation>
        <location evidence="1">Mitochondrion inner membrane</location>
        <topology evidence="1">Peripheral membrane protein</topology>
        <orientation evidence="1">Intermembrane side</orientation>
    </subcellularLocation>
</comment>
<keyword evidence="1" id="KW-1015">Disulfide bond</keyword>
<dbReference type="InterPro" id="IPR004217">
    <property type="entry name" value="Tim10-like"/>
</dbReference>
<accession>A0A397EK45</accession>
<evidence type="ECO:0000259" key="2">
    <source>
        <dbReference type="Pfam" id="PF02953"/>
    </source>
</evidence>
<dbReference type="EMBL" id="QUTE01023237">
    <property type="protein sequence ID" value="RHY80758.1"/>
    <property type="molecule type" value="Genomic_DNA"/>
</dbReference>
<dbReference type="Pfam" id="PF02953">
    <property type="entry name" value="zf-Tim10_DDP"/>
    <property type="match status" value="1"/>
</dbReference>
<comment type="caution">
    <text evidence="3">The sequence shown here is derived from an EMBL/GenBank/DDBJ whole genome shotgun (WGS) entry which is preliminary data.</text>
</comment>
<dbReference type="Proteomes" id="UP000266196">
    <property type="component" value="Unassembled WGS sequence"/>
</dbReference>
<dbReference type="SUPFAM" id="SSF144122">
    <property type="entry name" value="Tim10-like"/>
    <property type="match status" value="1"/>
</dbReference>
<feature type="non-terminal residue" evidence="3">
    <location>
        <position position="1"/>
    </location>
</feature>